<proteinExistence type="predicted"/>
<name>A0AAJ1U020_9HYPH</name>
<gene>
    <name evidence="1" type="ORF">QO001_005764</name>
</gene>
<dbReference type="EMBL" id="JAUSWL010000018">
    <property type="protein sequence ID" value="MDQ0546812.1"/>
    <property type="molecule type" value="Genomic_DNA"/>
</dbReference>
<protein>
    <submittedName>
        <fullName evidence="1">Uncharacterized protein</fullName>
    </submittedName>
</protein>
<comment type="caution">
    <text evidence="1">The sequence shown here is derived from an EMBL/GenBank/DDBJ whole genome shotgun (WGS) entry which is preliminary data.</text>
</comment>
<dbReference type="Proteomes" id="UP001223420">
    <property type="component" value="Unassembled WGS sequence"/>
</dbReference>
<dbReference type="RefSeq" id="WP_007564039.1">
    <property type="nucleotide sequence ID" value="NZ_JARVWR010000020.1"/>
</dbReference>
<evidence type="ECO:0000313" key="1">
    <source>
        <dbReference type="EMBL" id="MDQ0546812.1"/>
    </source>
</evidence>
<dbReference type="AlphaFoldDB" id="A0AAJ1U020"/>
<evidence type="ECO:0000313" key="2">
    <source>
        <dbReference type="Proteomes" id="UP001223420"/>
    </source>
</evidence>
<accession>A0AAJ1U020</accession>
<reference evidence="1" key="1">
    <citation type="submission" date="2023-07" db="EMBL/GenBank/DDBJ databases">
        <title>Genomic Encyclopedia of Type Strains, Phase IV (KMG-IV): sequencing the most valuable type-strain genomes for metagenomic binning, comparative biology and taxonomic classification.</title>
        <authorList>
            <person name="Goeker M."/>
        </authorList>
    </citation>
    <scope>NUCLEOTIDE SEQUENCE</scope>
    <source>
        <strain evidence="1">DSM 19569</strain>
    </source>
</reference>
<organism evidence="1 2">
    <name type="scientific">Methylobacterium brachiatum</name>
    <dbReference type="NCBI Taxonomy" id="269660"/>
    <lineage>
        <taxon>Bacteria</taxon>
        <taxon>Pseudomonadati</taxon>
        <taxon>Pseudomonadota</taxon>
        <taxon>Alphaproteobacteria</taxon>
        <taxon>Hyphomicrobiales</taxon>
        <taxon>Methylobacteriaceae</taxon>
        <taxon>Methylobacterium</taxon>
    </lineage>
</organism>
<sequence length="310" mass="35194">MGQIDPLAQLTDARRKDTPWYKLVAALRALEAKSLADEEGRPWVKVAAAASRFTTNQLRQMDRTLSALEALAANNPRLSLAPILALPFSHLELIVRIAKADRETAEKLLSDESGWSRRTYRDLRHRYDEIRSSMTGRASSRSAGQQSRHQFAKTCFELLAVEQNLRDLCGYDPDTDKIRLLKWTGTFQYASPDFVILHRVNGERFVYGVECLLIYGDVHEDGSVREVLKAATEATFFKKYFMFVPPWAPIGVLGQHLSALKLHTVGRVMIDARKLIPLDKPDGAPLPNRQDLLLDNYYISEKFVHLLQKS</sequence>